<protein>
    <submittedName>
        <fullName evidence="10">Putative Type II secretion system protein F</fullName>
    </submittedName>
</protein>
<keyword evidence="5 8" id="KW-0812">Transmembrane</keyword>
<evidence type="ECO:0000256" key="7">
    <source>
        <dbReference type="ARBA" id="ARBA00023136"/>
    </source>
</evidence>
<dbReference type="PANTHER" id="PTHR30012">
    <property type="entry name" value="GENERAL SECRETION PATHWAY PROTEIN"/>
    <property type="match status" value="1"/>
</dbReference>
<dbReference type="Gene3D" id="1.20.81.30">
    <property type="entry name" value="Type II secretion system (T2SS), domain F"/>
    <property type="match status" value="2"/>
</dbReference>
<evidence type="ECO:0000256" key="5">
    <source>
        <dbReference type="ARBA" id="ARBA00022692"/>
    </source>
</evidence>
<evidence type="ECO:0000256" key="2">
    <source>
        <dbReference type="ARBA" id="ARBA00005745"/>
    </source>
</evidence>
<dbReference type="PRINTS" id="PR00812">
    <property type="entry name" value="BCTERIALGSPF"/>
</dbReference>
<name>A0A445MVP0_9BACT</name>
<keyword evidence="6 8" id="KW-1133">Transmembrane helix</keyword>
<comment type="similarity">
    <text evidence="2">Belongs to the GSP F family.</text>
</comment>
<comment type="subcellular location">
    <subcellularLocation>
        <location evidence="1">Cell inner membrane</location>
        <topology evidence="1">Multi-pass membrane protein</topology>
    </subcellularLocation>
</comment>
<dbReference type="AlphaFoldDB" id="A0A445MVP0"/>
<keyword evidence="7 8" id="KW-0472">Membrane</keyword>
<feature type="domain" description="Type II secretion system protein GspF" evidence="9">
    <location>
        <begin position="271"/>
        <end position="391"/>
    </location>
</feature>
<keyword evidence="3" id="KW-1003">Cell membrane</keyword>
<feature type="transmembrane region" description="Helical" evidence="8">
    <location>
        <begin position="220"/>
        <end position="240"/>
    </location>
</feature>
<proteinExistence type="inferred from homology"/>
<dbReference type="PANTHER" id="PTHR30012:SF0">
    <property type="entry name" value="TYPE II SECRETION SYSTEM PROTEIN F-RELATED"/>
    <property type="match status" value="1"/>
</dbReference>
<evidence type="ECO:0000256" key="1">
    <source>
        <dbReference type="ARBA" id="ARBA00004429"/>
    </source>
</evidence>
<accession>A0A445MVP0</accession>
<evidence type="ECO:0000256" key="6">
    <source>
        <dbReference type="ARBA" id="ARBA00022989"/>
    </source>
</evidence>
<organism evidence="10">
    <name type="scientific">uncultured Desulfobacterium sp</name>
    <dbReference type="NCBI Taxonomy" id="201089"/>
    <lineage>
        <taxon>Bacteria</taxon>
        <taxon>Pseudomonadati</taxon>
        <taxon>Thermodesulfobacteriota</taxon>
        <taxon>Desulfobacteria</taxon>
        <taxon>Desulfobacterales</taxon>
        <taxon>Desulfobacteriaceae</taxon>
        <taxon>Desulfobacterium</taxon>
        <taxon>environmental samples</taxon>
    </lineage>
</organism>
<evidence type="ECO:0000256" key="3">
    <source>
        <dbReference type="ARBA" id="ARBA00022475"/>
    </source>
</evidence>
<feature type="transmembrane region" description="Helical" evidence="8">
    <location>
        <begin position="163"/>
        <end position="190"/>
    </location>
</feature>
<feature type="transmembrane region" description="Helical" evidence="8">
    <location>
        <begin position="376"/>
        <end position="397"/>
    </location>
</feature>
<sequence>MERFSYEAVDPKGRRIVASSEAQDRAALLLSLQARGMVLVRWLDDRGQGIRFFKRSGRTLNAAQLLQVTKDFAHLLKSGVTMEKTLTIMEEASKQEAVRSIARFLRESIQGGSTLSDAMAARPADFNNLYVNMVRVGEVGGMLPQVMEKLAQFMERSQEIKGVIVSSSIYPAILFFVGAVSVLVIMGFVVPRFAAIFSDLGQELPFSTRVLIEMSDFMRVWGWALLLSITGFIVMFWRIIHTAKGKEILDRTLIRTPFFGALIADIQISRFARTFGTMILSGVPLLRALTIVKDVVENNEVKEAVDHIHRQVKEGKRISVLMKEQEVFPAMAVQMVSLGEETGTLGEMLVLVADRLDNKIQAGIKASLALFEPATILFMGLVIGGIVVSMLSAIFGLNEIQF</sequence>
<dbReference type="GO" id="GO:0005886">
    <property type="term" value="C:plasma membrane"/>
    <property type="evidence" value="ECO:0007669"/>
    <property type="project" value="UniProtKB-SubCell"/>
</dbReference>
<dbReference type="Pfam" id="PF00482">
    <property type="entry name" value="T2SSF"/>
    <property type="match status" value="2"/>
</dbReference>
<dbReference type="InterPro" id="IPR042094">
    <property type="entry name" value="T2SS_GspF_sf"/>
</dbReference>
<feature type="domain" description="Type II secretion system protein GspF" evidence="9">
    <location>
        <begin position="71"/>
        <end position="191"/>
    </location>
</feature>
<dbReference type="EMBL" id="OJIN01000101">
    <property type="protein sequence ID" value="SPD73469.1"/>
    <property type="molecule type" value="Genomic_DNA"/>
</dbReference>
<dbReference type="FunFam" id="1.20.81.30:FF:000001">
    <property type="entry name" value="Type II secretion system protein F"/>
    <property type="match status" value="2"/>
</dbReference>
<reference evidence="10" key="1">
    <citation type="submission" date="2018-01" db="EMBL/GenBank/DDBJ databases">
        <authorList>
            <person name="Regsiter A."/>
            <person name="William W."/>
        </authorList>
    </citation>
    <scope>NUCLEOTIDE SEQUENCE</scope>
    <source>
        <strain evidence="10">TRIP AH-1</strain>
    </source>
</reference>
<evidence type="ECO:0000256" key="4">
    <source>
        <dbReference type="ARBA" id="ARBA00022519"/>
    </source>
</evidence>
<evidence type="ECO:0000259" key="9">
    <source>
        <dbReference type="Pfam" id="PF00482"/>
    </source>
</evidence>
<evidence type="ECO:0000256" key="8">
    <source>
        <dbReference type="SAM" id="Phobius"/>
    </source>
</evidence>
<keyword evidence="4" id="KW-0997">Cell inner membrane</keyword>
<gene>
    <name evidence="10" type="ORF">PITCH_A190045</name>
</gene>
<dbReference type="InterPro" id="IPR018076">
    <property type="entry name" value="T2SS_GspF_dom"/>
</dbReference>
<dbReference type="InterPro" id="IPR003004">
    <property type="entry name" value="GspF/PilC"/>
</dbReference>
<evidence type="ECO:0000313" key="10">
    <source>
        <dbReference type="EMBL" id="SPD73469.1"/>
    </source>
</evidence>